<evidence type="ECO:0000256" key="1">
    <source>
        <dbReference type="ARBA" id="ARBA00022475"/>
    </source>
</evidence>
<dbReference type="EMBL" id="FQZQ01000007">
    <property type="protein sequence ID" value="SHJ35254.1"/>
    <property type="molecule type" value="Genomic_DNA"/>
</dbReference>
<keyword evidence="3 6" id="KW-1133">Transmembrane helix</keyword>
<dbReference type="Pfam" id="PF06305">
    <property type="entry name" value="LapA_dom"/>
    <property type="match status" value="1"/>
</dbReference>
<feature type="coiled-coil region" evidence="5">
    <location>
        <begin position="73"/>
        <end position="107"/>
    </location>
</feature>
<protein>
    <recommendedName>
        <fullName evidence="7">Lipopolysaccharide assembly protein A domain-containing protein</fullName>
    </recommendedName>
</protein>
<feature type="domain" description="Lipopolysaccharide assembly protein A" evidence="7">
    <location>
        <begin position="26"/>
        <end position="94"/>
    </location>
</feature>
<keyword evidence="4 6" id="KW-0472">Membrane</keyword>
<dbReference type="RefSeq" id="WP_073251546.1">
    <property type="nucleotide sequence ID" value="NZ_FQZQ01000007.1"/>
</dbReference>
<proteinExistence type="predicted"/>
<evidence type="ECO:0000256" key="5">
    <source>
        <dbReference type="SAM" id="Coils"/>
    </source>
</evidence>
<feature type="transmembrane region" description="Helical" evidence="6">
    <location>
        <begin position="46"/>
        <end position="71"/>
    </location>
</feature>
<dbReference type="GO" id="GO:0005886">
    <property type="term" value="C:plasma membrane"/>
    <property type="evidence" value="ECO:0007669"/>
    <property type="project" value="InterPro"/>
</dbReference>
<evidence type="ECO:0000256" key="4">
    <source>
        <dbReference type="ARBA" id="ARBA00023136"/>
    </source>
</evidence>
<dbReference type="InterPro" id="IPR010445">
    <property type="entry name" value="LapA_dom"/>
</dbReference>
<keyword evidence="2 6" id="KW-0812">Transmembrane</keyword>
<dbReference type="AlphaFoldDB" id="A0A1M6ILF2"/>
<dbReference type="STRING" id="1470563.SAMN05444000_107160"/>
<sequence>MRYIRYAFWAVVGIGLISVAIANRGIVTLHLFPEAISDLLGLNHNISLPLFIVILMSVAVGLLIGFVWEWLREHKFRSEKNRTQKELKNTKREIRRMKGSQKEHKDEVLALLDETG</sequence>
<evidence type="ECO:0000256" key="2">
    <source>
        <dbReference type="ARBA" id="ARBA00022692"/>
    </source>
</evidence>
<accession>A0A1M6ILF2</accession>
<reference evidence="9" key="1">
    <citation type="submission" date="2016-11" db="EMBL/GenBank/DDBJ databases">
        <authorList>
            <person name="Varghese N."/>
            <person name="Submissions S."/>
        </authorList>
    </citation>
    <scope>NUCLEOTIDE SEQUENCE [LARGE SCALE GENOMIC DNA]</scope>
    <source>
        <strain evidence="9">DSM 100564</strain>
    </source>
</reference>
<evidence type="ECO:0000259" key="7">
    <source>
        <dbReference type="Pfam" id="PF06305"/>
    </source>
</evidence>
<evidence type="ECO:0000313" key="9">
    <source>
        <dbReference type="Proteomes" id="UP000183982"/>
    </source>
</evidence>
<organism evidence="8 9">
    <name type="scientific">Shimia gijangensis</name>
    <dbReference type="NCBI Taxonomy" id="1470563"/>
    <lineage>
        <taxon>Bacteria</taxon>
        <taxon>Pseudomonadati</taxon>
        <taxon>Pseudomonadota</taxon>
        <taxon>Alphaproteobacteria</taxon>
        <taxon>Rhodobacterales</taxon>
        <taxon>Roseobacteraceae</taxon>
    </lineage>
</organism>
<dbReference type="Proteomes" id="UP000183982">
    <property type="component" value="Unassembled WGS sequence"/>
</dbReference>
<evidence type="ECO:0000256" key="6">
    <source>
        <dbReference type="SAM" id="Phobius"/>
    </source>
</evidence>
<gene>
    <name evidence="8" type="ORF">SAMN05444000_107160</name>
</gene>
<dbReference type="OrthoDB" id="7689797at2"/>
<keyword evidence="5" id="KW-0175">Coiled coil</keyword>
<name>A0A1M6ILF2_9RHOB</name>
<evidence type="ECO:0000256" key="3">
    <source>
        <dbReference type="ARBA" id="ARBA00022989"/>
    </source>
</evidence>
<keyword evidence="9" id="KW-1185">Reference proteome</keyword>
<keyword evidence="1" id="KW-1003">Cell membrane</keyword>
<evidence type="ECO:0000313" key="8">
    <source>
        <dbReference type="EMBL" id="SHJ35254.1"/>
    </source>
</evidence>